<reference evidence="1" key="1">
    <citation type="journal article" date="2020" name="Nature">
        <title>Giant virus diversity and host interactions through global metagenomics.</title>
        <authorList>
            <person name="Schulz F."/>
            <person name="Roux S."/>
            <person name="Paez-Espino D."/>
            <person name="Jungbluth S."/>
            <person name="Walsh D.A."/>
            <person name="Denef V.J."/>
            <person name="McMahon K.D."/>
            <person name="Konstantinidis K.T."/>
            <person name="Eloe-Fadrosh E.A."/>
            <person name="Kyrpides N.C."/>
            <person name="Woyke T."/>
        </authorList>
    </citation>
    <scope>NUCLEOTIDE SEQUENCE</scope>
    <source>
        <strain evidence="1">GVMAG-M-3300020523-10</strain>
    </source>
</reference>
<accession>A0A6C0CBL6</accession>
<dbReference type="EMBL" id="MN739382">
    <property type="protein sequence ID" value="QHT01831.1"/>
    <property type="molecule type" value="Genomic_DNA"/>
</dbReference>
<dbReference type="AlphaFoldDB" id="A0A6C0CBL6"/>
<protein>
    <submittedName>
        <fullName evidence="1">Uncharacterized protein</fullName>
    </submittedName>
</protein>
<dbReference type="PROSITE" id="PS50096">
    <property type="entry name" value="IQ"/>
    <property type="match status" value="1"/>
</dbReference>
<name>A0A6C0CBL6_9ZZZZ</name>
<proteinExistence type="predicted"/>
<organism evidence="1">
    <name type="scientific">viral metagenome</name>
    <dbReference type="NCBI Taxonomy" id="1070528"/>
    <lineage>
        <taxon>unclassified sequences</taxon>
        <taxon>metagenomes</taxon>
        <taxon>organismal metagenomes</taxon>
    </lineage>
</organism>
<evidence type="ECO:0000313" key="1">
    <source>
        <dbReference type="EMBL" id="QHT01831.1"/>
    </source>
</evidence>
<sequence length="195" mass="23581">MLCIKCNKHKFPVFNCNNITYCTNHSKLLFNNFVIKIQKTYRGYRRRKYVKTIYARLPTELQHYILNFNTNNTKHYDNINSVILKKTHKIKDLTTIEDNEITLAELTNIITMLNKYYHVLDVRWLNYYKYYFNNIKAILVSLIYKKTFLLNINIYNSLNFYENLLHSNFNKVSLLLITKINKFNYLINEHSKVII</sequence>